<dbReference type="Gene3D" id="1.10.510.10">
    <property type="entry name" value="Transferase(Phosphotransferase) domain 1"/>
    <property type="match status" value="2"/>
</dbReference>
<reference evidence="10" key="1">
    <citation type="submission" date="2021-02" db="EMBL/GenBank/DDBJ databases">
        <authorList>
            <person name="Nowell W R."/>
        </authorList>
    </citation>
    <scope>NUCLEOTIDE SEQUENCE</scope>
</reference>
<comment type="similarity">
    <text evidence="7">Belongs to the protein kinase superfamily.</text>
</comment>
<sequence length="313" mass="37104">MSSRSLQKAYSISNVQYELYNARLIEDFERRYESSYEMENDIDLDSFELIMTLGQGAFGRVILVVLEPDNVEYALKVLDKSQVVKYNQIKHVQSEIRILNAIQHANIIRMYSFFQDNSHLYVLLEYVHGGDLFSYLNRDRLFPEHITIFFAAQIVLVFEYLHLFNIIYRDLKPENILMDTHGYLKILIYELNTGNPPFKGQSEDLLFKAICRKRPPIRKKFSVDLKHIILRLLQKNPTKRLGSSARGSTDVKEHLWFDEIDFDTLYTQQLPSPFYENVLRKSLSDYRREVLQRNENPLVIAEEDDYIEMFKDF</sequence>
<dbReference type="Proteomes" id="UP000663852">
    <property type="component" value="Unassembled WGS sequence"/>
</dbReference>
<evidence type="ECO:0000256" key="6">
    <source>
        <dbReference type="PROSITE-ProRule" id="PRU10141"/>
    </source>
</evidence>
<evidence type="ECO:0000313" key="11">
    <source>
        <dbReference type="Proteomes" id="UP000663852"/>
    </source>
</evidence>
<dbReference type="OrthoDB" id="10252171at2759"/>
<dbReference type="GO" id="GO:0005952">
    <property type="term" value="C:cAMP-dependent protein kinase complex"/>
    <property type="evidence" value="ECO:0007669"/>
    <property type="project" value="TreeGrafter"/>
</dbReference>
<protein>
    <recommendedName>
        <fullName evidence="9">Protein kinase domain-containing protein</fullName>
    </recommendedName>
</protein>
<dbReference type="PROSITE" id="PS00108">
    <property type="entry name" value="PROTEIN_KINASE_ST"/>
    <property type="match status" value="1"/>
</dbReference>
<dbReference type="PANTHER" id="PTHR24353">
    <property type="entry name" value="CYCLIC NUCLEOTIDE-DEPENDENT PROTEIN KINASE"/>
    <property type="match status" value="1"/>
</dbReference>
<dbReference type="Pfam" id="PF00069">
    <property type="entry name" value="Pkinase"/>
    <property type="match status" value="1"/>
</dbReference>
<evidence type="ECO:0000256" key="5">
    <source>
        <dbReference type="ARBA" id="ARBA00022840"/>
    </source>
</evidence>
<gene>
    <name evidence="10" type="ORF">EDS130_LOCUS29603</name>
</gene>
<evidence type="ECO:0000259" key="9">
    <source>
        <dbReference type="PROSITE" id="PS50011"/>
    </source>
</evidence>
<dbReference type="InterPro" id="IPR000719">
    <property type="entry name" value="Prot_kinase_dom"/>
</dbReference>
<dbReference type="InterPro" id="IPR017441">
    <property type="entry name" value="Protein_kinase_ATP_BS"/>
</dbReference>
<dbReference type="PROSITE" id="PS50011">
    <property type="entry name" value="PROTEIN_KINASE_DOM"/>
    <property type="match status" value="1"/>
</dbReference>
<evidence type="ECO:0000256" key="4">
    <source>
        <dbReference type="ARBA" id="ARBA00022777"/>
    </source>
</evidence>
<dbReference type="FunFam" id="3.30.200.20:FF:000042">
    <property type="entry name" value="Aurora kinase A"/>
    <property type="match status" value="1"/>
</dbReference>
<dbReference type="SMART" id="SM00220">
    <property type="entry name" value="S_TKc"/>
    <property type="match status" value="1"/>
</dbReference>
<name>A0A815CD03_ADIRI</name>
<keyword evidence="5 6" id="KW-0067">ATP-binding</keyword>
<proteinExistence type="inferred from homology"/>
<dbReference type="GO" id="GO:0005524">
    <property type="term" value="F:ATP binding"/>
    <property type="evidence" value="ECO:0007669"/>
    <property type="project" value="UniProtKB-UniRule"/>
</dbReference>
<feature type="domain" description="Protein kinase" evidence="9">
    <location>
        <begin position="47"/>
        <end position="313"/>
    </location>
</feature>
<evidence type="ECO:0000256" key="7">
    <source>
        <dbReference type="RuleBase" id="RU000304"/>
    </source>
</evidence>
<evidence type="ECO:0000256" key="3">
    <source>
        <dbReference type="ARBA" id="ARBA00022741"/>
    </source>
</evidence>
<keyword evidence="8" id="KW-0472">Membrane</keyword>
<keyword evidence="8" id="KW-1133">Transmembrane helix</keyword>
<keyword evidence="3 6" id="KW-0547">Nucleotide-binding</keyword>
<feature type="transmembrane region" description="Helical" evidence="8">
    <location>
        <begin position="146"/>
        <end position="168"/>
    </location>
</feature>
<dbReference type="InterPro" id="IPR008271">
    <property type="entry name" value="Ser/Thr_kinase_AS"/>
</dbReference>
<comment type="caution">
    <text evidence="10">The sequence shown here is derived from an EMBL/GenBank/DDBJ whole genome shotgun (WGS) entry which is preliminary data.</text>
</comment>
<dbReference type="AlphaFoldDB" id="A0A815CD03"/>
<evidence type="ECO:0000256" key="2">
    <source>
        <dbReference type="ARBA" id="ARBA00022679"/>
    </source>
</evidence>
<dbReference type="EMBL" id="CAJNOJ010000201">
    <property type="protein sequence ID" value="CAF1281954.1"/>
    <property type="molecule type" value="Genomic_DNA"/>
</dbReference>
<feature type="binding site" evidence="6">
    <location>
        <position position="76"/>
    </location>
    <ligand>
        <name>ATP</name>
        <dbReference type="ChEBI" id="CHEBI:30616"/>
    </ligand>
</feature>
<keyword evidence="4" id="KW-0418">Kinase</keyword>
<keyword evidence="8" id="KW-0812">Transmembrane</keyword>
<evidence type="ECO:0000313" key="10">
    <source>
        <dbReference type="EMBL" id="CAF1281954.1"/>
    </source>
</evidence>
<dbReference type="Gene3D" id="3.30.200.20">
    <property type="entry name" value="Phosphorylase Kinase, domain 1"/>
    <property type="match status" value="1"/>
</dbReference>
<evidence type="ECO:0000256" key="8">
    <source>
        <dbReference type="SAM" id="Phobius"/>
    </source>
</evidence>
<dbReference type="PROSITE" id="PS00107">
    <property type="entry name" value="PROTEIN_KINASE_ATP"/>
    <property type="match status" value="1"/>
</dbReference>
<keyword evidence="2" id="KW-0808">Transferase</keyword>
<evidence type="ECO:0000256" key="1">
    <source>
        <dbReference type="ARBA" id="ARBA00022527"/>
    </source>
</evidence>
<dbReference type="GO" id="GO:0004691">
    <property type="term" value="F:cAMP-dependent protein kinase activity"/>
    <property type="evidence" value="ECO:0007669"/>
    <property type="project" value="TreeGrafter"/>
</dbReference>
<accession>A0A815CD03</accession>
<dbReference type="PANTHER" id="PTHR24353:SF37">
    <property type="entry name" value="CAMP-DEPENDENT PROTEIN KINASE CATALYTIC SUBUNIT PRKX"/>
    <property type="match status" value="1"/>
</dbReference>
<keyword evidence="1 7" id="KW-0723">Serine/threonine-protein kinase</keyword>
<dbReference type="InterPro" id="IPR011009">
    <property type="entry name" value="Kinase-like_dom_sf"/>
</dbReference>
<dbReference type="SUPFAM" id="SSF56112">
    <property type="entry name" value="Protein kinase-like (PK-like)"/>
    <property type="match status" value="1"/>
</dbReference>
<organism evidence="10 11">
    <name type="scientific">Adineta ricciae</name>
    <name type="common">Rotifer</name>
    <dbReference type="NCBI Taxonomy" id="249248"/>
    <lineage>
        <taxon>Eukaryota</taxon>
        <taxon>Metazoa</taxon>
        <taxon>Spiralia</taxon>
        <taxon>Gnathifera</taxon>
        <taxon>Rotifera</taxon>
        <taxon>Eurotatoria</taxon>
        <taxon>Bdelloidea</taxon>
        <taxon>Adinetida</taxon>
        <taxon>Adinetidae</taxon>
        <taxon>Adineta</taxon>
    </lineage>
</organism>